<dbReference type="InterPro" id="IPR011990">
    <property type="entry name" value="TPR-like_helical_dom_sf"/>
</dbReference>
<keyword evidence="2" id="KW-1185">Reference proteome</keyword>
<proteinExistence type="predicted"/>
<protein>
    <recommendedName>
        <fullName evidence="3">Tetratricopeptide repeat protein</fullName>
    </recommendedName>
</protein>
<evidence type="ECO:0000313" key="1">
    <source>
        <dbReference type="EMBL" id="MEI4273385.1"/>
    </source>
</evidence>
<name>A0ABU8DX13_9ACTN</name>
<comment type="caution">
    <text evidence="1">The sequence shown here is derived from an EMBL/GenBank/DDBJ whole genome shotgun (WGS) entry which is preliminary data.</text>
</comment>
<evidence type="ECO:0008006" key="3">
    <source>
        <dbReference type="Google" id="ProtNLM"/>
    </source>
</evidence>
<organism evidence="1 2">
    <name type="scientific">Klenkia sesuvii</name>
    <dbReference type="NCBI Taxonomy" id="3103137"/>
    <lineage>
        <taxon>Bacteria</taxon>
        <taxon>Bacillati</taxon>
        <taxon>Actinomycetota</taxon>
        <taxon>Actinomycetes</taxon>
        <taxon>Geodermatophilales</taxon>
        <taxon>Geodermatophilaceae</taxon>
        <taxon>Klenkia</taxon>
    </lineage>
</organism>
<sequence>MRPPLTEDDLEATEGHRSPAAHRELADTLLGWATEVHPDDEVSTAEVLAQAGWHLDLAGETDAALAVFRRSLAADGTVEPDVRCSIVAVLLASDRPDEARAVAEDFRRSRPAPAECAAMAEVFEVGGDLEQAARWTAIGLTRLELTVDDELDDWEAEYLLRTRARVRAAQGLPLD</sequence>
<dbReference type="RefSeq" id="WP_336405506.1">
    <property type="nucleotide sequence ID" value="NZ_JBAPLU010000020.1"/>
</dbReference>
<evidence type="ECO:0000313" key="2">
    <source>
        <dbReference type="Proteomes" id="UP001361570"/>
    </source>
</evidence>
<accession>A0ABU8DX13</accession>
<dbReference type="EMBL" id="JBAPLU010000020">
    <property type="protein sequence ID" value="MEI4273385.1"/>
    <property type="molecule type" value="Genomic_DNA"/>
</dbReference>
<dbReference type="SUPFAM" id="SSF48452">
    <property type="entry name" value="TPR-like"/>
    <property type="match status" value="1"/>
</dbReference>
<gene>
    <name evidence="1" type="ORF">TEK04_16815</name>
</gene>
<dbReference type="Gene3D" id="1.25.40.10">
    <property type="entry name" value="Tetratricopeptide repeat domain"/>
    <property type="match status" value="1"/>
</dbReference>
<dbReference type="Proteomes" id="UP001361570">
    <property type="component" value="Unassembled WGS sequence"/>
</dbReference>
<reference evidence="1 2" key="1">
    <citation type="submission" date="2024-03" db="EMBL/GenBank/DDBJ databases">
        <title>Draft genome sequence of Klenkia sp. LSe6-5.</title>
        <authorList>
            <person name="Duangmal K."/>
            <person name="Chantavorakit T."/>
        </authorList>
    </citation>
    <scope>NUCLEOTIDE SEQUENCE [LARGE SCALE GENOMIC DNA]</scope>
    <source>
        <strain evidence="1 2">LSe6-5</strain>
    </source>
</reference>